<dbReference type="GO" id="GO:0042597">
    <property type="term" value="C:periplasmic space"/>
    <property type="evidence" value="ECO:0007669"/>
    <property type="project" value="UniProtKB-SubCell"/>
</dbReference>
<keyword evidence="6" id="KW-0969">Cilium</keyword>
<keyword evidence="6" id="KW-0966">Cell projection</keyword>
<feature type="chain" id="PRO_5026197134" evidence="4">
    <location>
        <begin position="27"/>
        <end position="357"/>
    </location>
</feature>
<dbReference type="Proteomes" id="UP000425817">
    <property type="component" value="Chromosome"/>
</dbReference>
<evidence type="ECO:0000259" key="5">
    <source>
        <dbReference type="SMART" id="SM00858"/>
    </source>
</evidence>
<evidence type="ECO:0000256" key="2">
    <source>
        <dbReference type="ARBA" id="ARBA00022729"/>
    </source>
</evidence>
<accession>A0A6I6HEK7</accession>
<protein>
    <submittedName>
        <fullName evidence="6">Flagellar basal body P-ring formation protein FlgA</fullName>
    </submittedName>
</protein>
<dbReference type="InterPro" id="IPR039246">
    <property type="entry name" value="Flagellar_FlgA"/>
</dbReference>
<reference evidence="6 7" key="1">
    <citation type="submission" date="2019-12" db="EMBL/GenBank/DDBJ databases">
        <title>Hybrid Genome Assemblies of two High G+C Isolates from Undergraduate Microbiology Courses.</title>
        <authorList>
            <person name="Ne Ville C.J."/>
            <person name="Enright D."/>
            <person name="Hernandez I."/>
            <person name="Dodsworth J."/>
            <person name="Orwin P.M."/>
        </authorList>
    </citation>
    <scope>NUCLEOTIDE SEQUENCE [LARGE SCALE GENOMIC DNA]</scope>
    <source>
        <strain evidence="6 7">CSUSB</strain>
    </source>
</reference>
<dbReference type="NCBIfam" id="TIGR03170">
    <property type="entry name" value="flgA_cterm"/>
    <property type="match status" value="1"/>
</dbReference>
<evidence type="ECO:0000313" key="7">
    <source>
        <dbReference type="Proteomes" id="UP000425817"/>
    </source>
</evidence>
<evidence type="ECO:0000256" key="1">
    <source>
        <dbReference type="ARBA" id="ARBA00004418"/>
    </source>
</evidence>
<evidence type="ECO:0000256" key="4">
    <source>
        <dbReference type="SAM" id="SignalP"/>
    </source>
</evidence>
<dbReference type="PANTHER" id="PTHR36307">
    <property type="entry name" value="FLAGELLA BASAL BODY P-RING FORMATION PROTEIN FLGA"/>
    <property type="match status" value="1"/>
</dbReference>
<dbReference type="AlphaFoldDB" id="A0A6I6HEK7"/>
<evidence type="ECO:0000256" key="3">
    <source>
        <dbReference type="ARBA" id="ARBA00022764"/>
    </source>
</evidence>
<dbReference type="GO" id="GO:0044780">
    <property type="term" value="P:bacterial-type flagellum assembly"/>
    <property type="evidence" value="ECO:0007669"/>
    <property type="project" value="InterPro"/>
</dbReference>
<dbReference type="Pfam" id="PF13144">
    <property type="entry name" value="ChapFlgA"/>
    <property type="match status" value="1"/>
</dbReference>
<organism evidence="6 7">
    <name type="scientific">Variovorax paradoxus</name>
    <dbReference type="NCBI Taxonomy" id="34073"/>
    <lineage>
        <taxon>Bacteria</taxon>
        <taxon>Pseudomonadati</taxon>
        <taxon>Pseudomonadota</taxon>
        <taxon>Betaproteobacteria</taxon>
        <taxon>Burkholderiales</taxon>
        <taxon>Comamonadaceae</taxon>
        <taxon>Variovorax</taxon>
    </lineage>
</organism>
<comment type="subcellular location">
    <subcellularLocation>
        <location evidence="1">Periplasm</location>
    </subcellularLocation>
</comment>
<dbReference type="PANTHER" id="PTHR36307:SF1">
    <property type="entry name" value="FLAGELLA BASAL BODY P-RING FORMATION PROTEIN FLGA"/>
    <property type="match status" value="1"/>
</dbReference>
<name>A0A6I6HEK7_VARPD</name>
<dbReference type="InterPro" id="IPR017585">
    <property type="entry name" value="SAF_FlgA"/>
</dbReference>
<keyword evidence="2 4" id="KW-0732">Signal</keyword>
<evidence type="ECO:0000313" key="6">
    <source>
        <dbReference type="EMBL" id="QGW82241.1"/>
    </source>
</evidence>
<keyword evidence="3" id="KW-0574">Periplasm</keyword>
<dbReference type="Gene3D" id="2.30.30.760">
    <property type="match status" value="1"/>
</dbReference>
<dbReference type="SMART" id="SM00858">
    <property type="entry name" value="SAF"/>
    <property type="match status" value="1"/>
</dbReference>
<gene>
    <name evidence="6" type="primary">flgA</name>
    <name evidence="6" type="ORF">GOQ09_11915</name>
</gene>
<proteinExistence type="predicted"/>
<dbReference type="InterPro" id="IPR013974">
    <property type="entry name" value="SAF"/>
</dbReference>
<sequence>MACANKRAPAVLRAMCAALAPALALAVPTLAAAQSLIEPQVSIELRPQVKLDHGSVRLGDIAFLTTRDMPTLRRLMALPLGPAPRPGSPALLDRETIVRWVEARSGLQTVDSALRVQSPAIRWTGASETEIESAAQQLPGEAVVSAARSALLNWLSQRSVRAEVEPVSTARDLLLPPGVPTLRVRPLANQAQPTRRMLVWVDAWVDDRFVRTTAVTFEVGAWAPVAVATTDVGRGATVDPVMLRGAMQTREVDLTTVRQGTPVASKAGGDSADGRQRLRRPLRPGEVLTSAHLETTPAVMRGNWAHLQARSGDVSVESRVEVLQDGRQGQVVRVKVPGSSGEVLARVTGPGQVEVQP</sequence>
<dbReference type="EMBL" id="CP046622">
    <property type="protein sequence ID" value="QGW82241.1"/>
    <property type="molecule type" value="Genomic_DNA"/>
</dbReference>
<feature type="domain" description="SAF" evidence="5">
    <location>
        <begin position="223"/>
        <end position="294"/>
    </location>
</feature>
<keyword evidence="6" id="KW-0282">Flagellum</keyword>
<feature type="signal peptide" evidence="4">
    <location>
        <begin position="1"/>
        <end position="26"/>
    </location>
</feature>
<dbReference type="OrthoDB" id="9131626at2"/>